<dbReference type="EMBL" id="JAGTXO010000005">
    <property type="protein sequence ID" value="KAG8468134.1"/>
    <property type="molecule type" value="Genomic_DNA"/>
</dbReference>
<reference evidence="1" key="1">
    <citation type="submission" date="2021-05" db="EMBL/GenBank/DDBJ databases">
        <title>The genome of the haptophyte Pavlova lutheri (Diacronema luteri, Pavlovales) - a model for lipid biosynthesis in eukaryotic algae.</title>
        <authorList>
            <person name="Hulatt C.J."/>
            <person name="Posewitz M.C."/>
        </authorList>
    </citation>
    <scope>NUCLEOTIDE SEQUENCE</scope>
    <source>
        <strain evidence="1">NIVA-4/92</strain>
    </source>
</reference>
<dbReference type="OMA" id="WMWHGAA"/>
<dbReference type="OrthoDB" id="10260017at2759"/>
<proteinExistence type="predicted"/>
<dbReference type="Gene3D" id="2.130.10.10">
    <property type="entry name" value="YVTN repeat-like/Quinoprotein amine dehydrogenase"/>
    <property type="match status" value="1"/>
</dbReference>
<sequence>MPTSGASLSSGTSPAPGAKPAHGVECELLGHVAGSEKYLGGVLGADGCVYAVPGKAPRVLKIVPKTGEVVTIGPAWRGSFKWLRGVRCGHKIYCIPCHHERVLKIDTSTGEVALIGDSYAGLFKWHGAVVAADGCSVFCIPQKAERVLRIDATSDTTSLIGPSLGAMHNKWYGGLRSPDGAIWGVPTNASACLKIVPHGASATVSLVGSFSPGGYKWHGGVVAPDGCVWGIPANADTLLRIVPGGGVDGEDIAVQISGPILSGQHRTDGKYKYLGAVLARDGSIICFPSDADFVLRIDTETGSAHTIGGSLRAMERIEQNKWQNGFLGLDGCVYGIPLKAESILRVVPETGEVSTIQPCGPLVGLNKWEGGVEVDGVLFCMPLKARSVLSIAPPRDGRDAERKQPATLGDGTISWAQCMTD</sequence>
<comment type="caution">
    <text evidence="1">The sequence shown here is derived from an EMBL/GenBank/DDBJ whole genome shotgun (WGS) entry which is preliminary data.</text>
</comment>
<keyword evidence="2" id="KW-1185">Reference proteome</keyword>
<dbReference type="InterPro" id="IPR015943">
    <property type="entry name" value="WD40/YVTN_repeat-like_dom_sf"/>
</dbReference>
<gene>
    <name evidence="1" type="ORF">KFE25_007186</name>
</gene>
<name>A0A8J5XQ48_DIALT</name>
<dbReference type="SUPFAM" id="SSF63829">
    <property type="entry name" value="Calcium-dependent phosphotriesterase"/>
    <property type="match status" value="1"/>
</dbReference>
<dbReference type="Proteomes" id="UP000751190">
    <property type="component" value="Unassembled WGS sequence"/>
</dbReference>
<dbReference type="AlphaFoldDB" id="A0A8J5XQ48"/>
<organism evidence="1 2">
    <name type="scientific">Diacronema lutheri</name>
    <name type="common">Unicellular marine alga</name>
    <name type="synonym">Monochrysis lutheri</name>
    <dbReference type="NCBI Taxonomy" id="2081491"/>
    <lineage>
        <taxon>Eukaryota</taxon>
        <taxon>Haptista</taxon>
        <taxon>Haptophyta</taxon>
        <taxon>Pavlovophyceae</taxon>
        <taxon>Pavlovales</taxon>
        <taxon>Pavlovaceae</taxon>
        <taxon>Diacronema</taxon>
    </lineage>
</organism>
<evidence type="ECO:0000313" key="1">
    <source>
        <dbReference type="EMBL" id="KAG8468134.1"/>
    </source>
</evidence>
<protein>
    <submittedName>
        <fullName evidence="1">Uncharacterized protein</fullName>
    </submittedName>
</protein>
<evidence type="ECO:0000313" key="2">
    <source>
        <dbReference type="Proteomes" id="UP000751190"/>
    </source>
</evidence>
<accession>A0A8J5XQ48</accession>